<dbReference type="FunFam" id="1.10.8.50:FF:000003">
    <property type="entry name" value="Formamidopyrimidine-DNA glycosylase"/>
    <property type="match status" value="1"/>
</dbReference>
<organism evidence="19">
    <name type="scientific">uncultured marine group II/III euryarchaeote KM3_157_B03</name>
    <dbReference type="NCBI Taxonomy" id="1457902"/>
    <lineage>
        <taxon>Archaea</taxon>
        <taxon>Methanobacteriati</taxon>
        <taxon>Methanobacteriota</taxon>
        <taxon>environmental samples</taxon>
    </lineage>
</organism>
<keyword evidence="13" id="KW-0511">Multifunctional enzyme</keyword>
<dbReference type="PROSITE" id="PS01242">
    <property type="entry name" value="ZF_FPG_1"/>
    <property type="match status" value="1"/>
</dbReference>
<name>A0A075GFD6_9EURY</name>
<evidence type="ECO:0000256" key="9">
    <source>
        <dbReference type="ARBA" id="ARBA00022833"/>
    </source>
</evidence>
<dbReference type="InterPro" id="IPR015887">
    <property type="entry name" value="DNA_glyclase_Znf_dom_DNA_BS"/>
</dbReference>
<evidence type="ECO:0000256" key="4">
    <source>
        <dbReference type="ARBA" id="ARBA00011245"/>
    </source>
</evidence>
<feature type="domain" description="Formamidopyrimidine-DNA glycosylase catalytic" evidence="18">
    <location>
        <begin position="2"/>
        <end position="117"/>
    </location>
</feature>
<evidence type="ECO:0000256" key="2">
    <source>
        <dbReference type="ARBA" id="ARBA00001947"/>
    </source>
</evidence>
<keyword evidence="9" id="KW-0862">Zinc</keyword>
<dbReference type="Gene3D" id="3.20.190.10">
    <property type="entry name" value="MutM-like, N-terminal"/>
    <property type="match status" value="1"/>
</dbReference>
<evidence type="ECO:0000256" key="8">
    <source>
        <dbReference type="ARBA" id="ARBA00022801"/>
    </source>
</evidence>
<dbReference type="FunFam" id="3.20.190.10:FF:000001">
    <property type="entry name" value="Formamidopyrimidine-DNA glycosylase"/>
    <property type="match status" value="1"/>
</dbReference>
<evidence type="ECO:0000256" key="11">
    <source>
        <dbReference type="ARBA" id="ARBA00023204"/>
    </source>
</evidence>
<evidence type="ECO:0000256" key="15">
    <source>
        <dbReference type="ARBA" id="ARBA00044632"/>
    </source>
</evidence>
<dbReference type="SMART" id="SM01232">
    <property type="entry name" value="H2TH"/>
    <property type="match status" value="1"/>
</dbReference>
<dbReference type="HAMAP" id="MF_00103">
    <property type="entry name" value="Fapy_DNA_glycosyl"/>
    <property type="match status" value="1"/>
</dbReference>
<keyword evidence="12 19" id="KW-0456">Lyase</keyword>
<dbReference type="CDD" id="cd08966">
    <property type="entry name" value="EcFpg-like_N"/>
    <property type="match status" value="1"/>
</dbReference>
<evidence type="ECO:0000256" key="6">
    <source>
        <dbReference type="ARBA" id="ARBA00022763"/>
    </source>
</evidence>
<dbReference type="Pfam" id="PF06827">
    <property type="entry name" value="zf-FPG_IleRS"/>
    <property type="match status" value="1"/>
</dbReference>
<dbReference type="InterPro" id="IPR035937">
    <property type="entry name" value="FPG_N"/>
</dbReference>
<sequence>MPELPEVETVRKGLVRHLQGGTISSVDLRRKGLRFPFPKDMEDRMENRRIEKITRRAKYLLIRLDDDSTWLVHLGMTGKFTLFRNESEYEENSKHDHVIIRMENGAIAVYNDPRRFGLMDLIDAGGEQNHRLLAGIGCEPLSEKFNAESFSKSIENKKSPIKTALLDQRIVAGLGNIYVCEILNRAGVSPRRMASSVASSVGRVDSRCERIVEQTKQVLGEAIAAGGSTISDFAAVDGDLGYFAHSFRVYGREGEPCLTHSCSGKIKRIVQGGRSTFFCSKCQR</sequence>
<evidence type="ECO:0000256" key="14">
    <source>
        <dbReference type="ARBA" id="ARBA00023295"/>
    </source>
</evidence>
<comment type="catalytic activity">
    <reaction evidence="1">
        <text>Hydrolysis of DNA containing ring-opened 7-methylguanine residues, releasing 2,6-diamino-4-hydroxy-5-(N-methyl)formamidopyrimidine.</text>
        <dbReference type="EC" id="3.2.2.23"/>
    </reaction>
</comment>
<keyword evidence="7 16" id="KW-0863">Zinc-finger</keyword>
<dbReference type="PROSITE" id="PS51066">
    <property type="entry name" value="ZF_FPG_2"/>
    <property type="match status" value="1"/>
</dbReference>
<keyword evidence="11" id="KW-0234">DNA repair</keyword>
<reference evidence="19" key="1">
    <citation type="journal article" date="2014" name="Genome Biol. Evol.">
        <title>Pangenome evidence for extensive interdomain horizontal transfer affecting lineage core and shell genes in uncultured planktonic thaumarchaeota and euryarchaeota.</title>
        <authorList>
            <person name="Deschamps P."/>
            <person name="Zivanovic Y."/>
            <person name="Moreira D."/>
            <person name="Rodriguez-Valera F."/>
            <person name="Lopez-Garcia P."/>
        </authorList>
    </citation>
    <scope>NUCLEOTIDE SEQUENCE</scope>
</reference>
<evidence type="ECO:0000256" key="16">
    <source>
        <dbReference type="PROSITE-ProRule" id="PRU00391"/>
    </source>
</evidence>
<proteinExistence type="inferred from homology"/>
<comment type="subunit">
    <text evidence="4">Monomer.</text>
</comment>
<dbReference type="GO" id="GO:0006284">
    <property type="term" value="P:base-excision repair"/>
    <property type="evidence" value="ECO:0007669"/>
    <property type="project" value="InterPro"/>
</dbReference>
<evidence type="ECO:0000313" key="19">
    <source>
        <dbReference type="EMBL" id="AIF02454.1"/>
    </source>
</evidence>
<accession>A0A075GFD6</accession>
<dbReference type="GO" id="GO:0008270">
    <property type="term" value="F:zinc ion binding"/>
    <property type="evidence" value="ECO:0007669"/>
    <property type="project" value="UniProtKB-KW"/>
</dbReference>
<evidence type="ECO:0000259" key="18">
    <source>
        <dbReference type="PROSITE" id="PS51068"/>
    </source>
</evidence>
<dbReference type="InterPro" id="IPR000214">
    <property type="entry name" value="Znf_DNA_glyclase/AP_lyase"/>
</dbReference>
<protein>
    <submittedName>
        <fullName evidence="19">Formamidopyrimidine-DNA glycosylase / DNA-(Apurinic or apyrimidinic site) lyase (MutM, fpg)</fullName>
        <ecNumber evidence="19">3.2.2.23</ecNumber>
    </submittedName>
</protein>
<dbReference type="InterPro" id="IPR010979">
    <property type="entry name" value="Ribosomal_uS13-like_H2TH"/>
</dbReference>
<evidence type="ECO:0000256" key="10">
    <source>
        <dbReference type="ARBA" id="ARBA00023125"/>
    </source>
</evidence>
<comment type="similarity">
    <text evidence="3">Belongs to the FPG family.</text>
</comment>
<keyword evidence="8 19" id="KW-0378">Hydrolase</keyword>
<evidence type="ECO:0000256" key="3">
    <source>
        <dbReference type="ARBA" id="ARBA00009409"/>
    </source>
</evidence>
<dbReference type="SUPFAM" id="SSF46946">
    <property type="entry name" value="S13-like H2TH domain"/>
    <property type="match status" value="1"/>
</dbReference>
<keyword evidence="10" id="KW-0238">DNA-binding</keyword>
<dbReference type="NCBIfam" id="TIGR00577">
    <property type="entry name" value="fpg"/>
    <property type="match status" value="1"/>
</dbReference>
<dbReference type="GO" id="GO:0003684">
    <property type="term" value="F:damaged DNA binding"/>
    <property type="evidence" value="ECO:0007669"/>
    <property type="project" value="InterPro"/>
</dbReference>
<dbReference type="GO" id="GO:0034039">
    <property type="term" value="F:8-oxo-7,8-dihydroguanine DNA N-glycosylase activity"/>
    <property type="evidence" value="ECO:0007669"/>
    <property type="project" value="TreeGrafter"/>
</dbReference>
<dbReference type="PROSITE" id="PS51068">
    <property type="entry name" value="FPG_CAT"/>
    <property type="match status" value="1"/>
</dbReference>
<gene>
    <name evidence="19" type="primary">fpg</name>
    <name evidence="19" type="synonym">mutM</name>
</gene>
<dbReference type="InterPro" id="IPR020629">
    <property type="entry name" value="FPG_Glyclase"/>
</dbReference>
<dbReference type="EMBL" id="KF900650">
    <property type="protein sequence ID" value="AIF02454.1"/>
    <property type="molecule type" value="Genomic_DNA"/>
</dbReference>
<dbReference type="PANTHER" id="PTHR22993">
    <property type="entry name" value="FORMAMIDOPYRIMIDINE-DNA GLYCOSYLASE"/>
    <property type="match status" value="1"/>
</dbReference>
<dbReference type="Gene3D" id="1.10.8.50">
    <property type="match status" value="1"/>
</dbReference>
<dbReference type="EC" id="3.2.2.23" evidence="19"/>
<dbReference type="Pfam" id="PF01149">
    <property type="entry name" value="Fapy_DNA_glyco"/>
    <property type="match status" value="1"/>
</dbReference>
<dbReference type="SMART" id="SM00898">
    <property type="entry name" value="Fapy_DNA_glyco"/>
    <property type="match status" value="1"/>
</dbReference>
<comment type="cofactor">
    <cofactor evidence="2">
        <name>Zn(2+)</name>
        <dbReference type="ChEBI" id="CHEBI:29105"/>
    </cofactor>
</comment>
<dbReference type="Pfam" id="PF06831">
    <property type="entry name" value="H2TH"/>
    <property type="match status" value="1"/>
</dbReference>
<evidence type="ECO:0000259" key="17">
    <source>
        <dbReference type="PROSITE" id="PS51066"/>
    </source>
</evidence>
<evidence type="ECO:0000256" key="13">
    <source>
        <dbReference type="ARBA" id="ARBA00023268"/>
    </source>
</evidence>
<dbReference type="InterPro" id="IPR010663">
    <property type="entry name" value="Znf_FPG/IleRS"/>
</dbReference>
<dbReference type="AlphaFoldDB" id="A0A075GFD6"/>
<dbReference type="InterPro" id="IPR015886">
    <property type="entry name" value="H2TH_FPG"/>
</dbReference>
<dbReference type="InterPro" id="IPR012319">
    <property type="entry name" value="FPG_cat"/>
</dbReference>
<evidence type="ECO:0000256" key="1">
    <source>
        <dbReference type="ARBA" id="ARBA00001668"/>
    </source>
</evidence>
<dbReference type="PANTHER" id="PTHR22993:SF9">
    <property type="entry name" value="FORMAMIDOPYRIMIDINE-DNA GLYCOSYLASE"/>
    <property type="match status" value="1"/>
</dbReference>
<feature type="domain" description="FPG-type" evidence="17">
    <location>
        <begin position="248"/>
        <end position="284"/>
    </location>
</feature>
<dbReference type="SUPFAM" id="SSF81624">
    <property type="entry name" value="N-terminal domain of MutM-like DNA repair proteins"/>
    <property type="match status" value="1"/>
</dbReference>
<evidence type="ECO:0000256" key="7">
    <source>
        <dbReference type="ARBA" id="ARBA00022771"/>
    </source>
</evidence>
<keyword evidence="14 19" id="KW-0326">Glycosidase</keyword>
<dbReference type="SUPFAM" id="SSF57716">
    <property type="entry name" value="Glucocorticoid receptor-like (DNA-binding domain)"/>
    <property type="match status" value="1"/>
</dbReference>
<evidence type="ECO:0000256" key="12">
    <source>
        <dbReference type="ARBA" id="ARBA00023239"/>
    </source>
</evidence>
<dbReference type="GO" id="GO:0140078">
    <property type="term" value="F:class I DNA-(apurinic or apyrimidinic site) endonuclease activity"/>
    <property type="evidence" value="ECO:0007669"/>
    <property type="project" value="UniProtKB-EC"/>
</dbReference>
<keyword evidence="6" id="KW-0227">DNA damage</keyword>
<dbReference type="NCBIfam" id="NF002211">
    <property type="entry name" value="PRK01103.1"/>
    <property type="match status" value="1"/>
</dbReference>
<evidence type="ECO:0000256" key="5">
    <source>
        <dbReference type="ARBA" id="ARBA00022723"/>
    </source>
</evidence>
<keyword evidence="5" id="KW-0479">Metal-binding</keyword>
<comment type="catalytic activity">
    <reaction evidence="15">
        <text>2'-deoxyribonucleotide-(2'-deoxyribose 5'-phosphate)-2'-deoxyribonucleotide-DNA = a 3'-end 2'-deoxyribonucleotide-(2,3-dehydro-2,3-deoxyribose 5'-phosphate)-DNA + a 5'-end 5'-phospho-2'-deoxyribonucleoside-DNA + H(+)</text>
        <dbReference type="Rhea" id="RHEA:66592"/>
        <dbReference type="Rhea" id="RHEA-COMP:13180"/>
        <dbReference type="Rhea" id="RHEA-COMP:16897"/>
        <dbReference type="Rhea" id="RHEA-COMP:17067"/>
        <dbReference type="ChEBI" id="CHEBI:15378"/>
        <dbReference type="ChEBI" id="CHEBI:136412"/>
        <dbReference type="ChEBI" id="CHEBI:157695"/>
        <dbReference type="ChEBI" id="CHEBI:167181"/>
        <dbReference type="EC" id="4.2.99.18"/>
    </reaction>
</comment>